<comment type="subcellular location">
    <subcellularLocation>
        <location evidence="1">Cell membrane</location>
        <topology evidence="1">Multi-pass membrane protein</topology>
    </subcellularLocation>
</comment>
<gene>
    <name evidence="9" type="ORF">V6984_11775</name>
</gene>
<dbReference type="RefSeq" id="WP_342755830.1">
    <property type="nucleotide sequence ID" value="NZ_CP146256.1"/>
</dbReference>
<dbReference type="Proteomes" id="UP001451571">
    <property type="component" value="Chromosome"/>
</dbReference>
<dbReference type="PANTHER" id="PTHR30572">
    <property type="entry name" value="MEMBRANE COMPONENT OF TRANSPORTER-RELATED"/>
    <property type="match status" value="1"/>
</dbReference>
<evidence type="ECO:0000256" key="4">
    <source>
        <dbReference type="ARBA" id="ARBA00022989"/>
    </source>
</evidence>
<feature type="transmembrane region" description="Helical" evidence="7">
    <location>
        <begin position="370"/>
        <end position="390"/>
    </location>
</feature>
<keyword evidence="5 7" id="KW-0472">Membrane</keyword>
<evidence type="ECO:0000256" key="1">
    <source>
        <dbReference type="ARBA" id="ARBA00004651"/>
    </source>
</evidence>
<feature type="transmembrane region" description="Helical" evidence="7">
    <location>
        <begin position="297"/>
        <end position="317"/>
    </location>
</feature>
<dbReference type="PANTHER" id="PTHR30572:SF4">
    <property type="entry name" value="ABC TRANSPORTER PERMEASE YTRF"/>
    <property type="match status" value="1"/>
</dbReference>
<evidence type="ECO:0000256" key="5">
    <source>
        <dbReference type="ARBA" id="ARBA00023136"/>
    </source>
</evidence>
<evidence type="ECO:0000313" key="9">
    <source>
        <dbReference type="EMBL" id="XAH72211.1"/>
    </source>
</evidence>
<dbReference type="InterPro" id="IPR050250">
    <property type="entry name" value="Macrolide_Exporter_MacB"/>
</dbReference>
<protein>
    <submittedName>
        <fullName evidence="9">FtsX-like permease family protein</fullName>
    </submittedName>
</protein>
<evidence type="ECO:0000256" key="3">
    <source>
        <dbReference type="ARBA" id="ARBA00022692"/>
    </source>
</evidence>
<dbReference type="EMBL" id="CP146256">
    <property type="protein sequence ID" value="XAH72211.1"/>
    <property type="molecule type" value="Genomic_DNA"/>
</dbReference>
<evidence type="ECO:0000256" key="6">
    <source>
        <dbReference type="ARBA" id="ARBA00038076"/>
    </source>
</evidence>
<evidence type="ECO:0000313" key="10">
    <source>
        <dbReference type="Proteomes" id="UP001451571"/>
    </source>
</evidence>
<name>A0ABZ3ESC1_9FIRM</name>
<dbReference type="Pfam" id="PF02687">
    <property type="entry name" value="FtsX"/>
    <property type="match status" value="1"/>
</dbReference>
<feature type="transmembrane region" description="Helical" evidence="7">
    <location>
        <begin position="21"/>
        <end position="40"/>
    </location>
</feature>
<sequence>MFYLHMVLCNLKRNKWKGISTASICIFVFILLNLYLTYIYNCRMQLNELPNISPIYCSIFNLNGSSQVGLEISEDLIKKLENSTKVKNVDFSIRMVAGIGDFPIEDWNKKLNLNVAGVNSITAVSGISLDDIHMEDDVVNFFTSSYPTCIINKSIMEKNQLRIGDTVTLNLYYQYYDEKEYLHYAPLELLSLEIIGTMDLFNTNTLQLPPDILIPFETVREVFHRNKIDFYVDSASFYVADPLQLNAFKDEMKSFGLLESVPTAKLSYDGIALTVRDTTFRTLASQLRQSIDALEGFFPFISTIVIFIGYITSFLLLNSRQKEYALMRALGAGRGKCFLIFFLEQFFLIILGAFIGGGTANLILKGTLEVVTTGNIFLFSYFLGCMVALWRIGKTSVIEALFCTE</sequence>
<feature type="transmembrane region" description="Helical" evidence="7">
    <location>
        <begin position="338"/>
        <end position="364"/>
    </location>
</feature>
<feature type="domain" description="ABC3 transporter permease C-terminal" evidence="8">
    <location>
        <begin position="300"/>
        <end position="381"/>
    </location>
</feature>
<keyword evidence="3 7" id="KW-0812">Transmembrane</keyword>
<organism evidence="9 10">
    <name type="scientific">Kineothrix sedimenti</name>
    <dbReference type="NCBI Taxonomy" id="3123317"/>
    <lineage>
        <taxon>Bacteria</taxon>
        <taxon>Bacillati</taxon>
        <taxon>Bacillota</taxon>
        <taxon>Clostridia</taxon>
        <taxon>Lachnospirales</taxon>
        <taxon>Lachnospiraceae</taxon>
        <taxon>Kineothrix</taxon>
    </lineage>
</organism>
<proteinExistence type="inferred from homology"/>
<evidence type="ECO:0000256" key="7">
    <source>
        <dbReference type="SAM" id="Phobius"/>
    </source>
</evidence>
<accession>A0ABZ3ESC1</accession>
<evidence type="ECO:0000259" key="8">
    <source>
        <dbReference type="Pfam" id="PF02687"/>
    </source>
</evidence>
<keyword evidence="10" id="KW-1185">Reference proteome</keyword>
<evidence type="ECO:0000256" key="2">
    <source>
        <dbReference type="ARBA" id="ARBA00022475"/>
    </source>
</evidence>
<dbReference type="InterPro" id="IPR003838">
    <property type="entry name" value="ABC3_permease_C"/>
</dbReference>
<reference evidence="9 10" key="1">
    <citation type="submission" date="2024-02" db="EMBL/GenBank/DDBJ databases">
        <title>Bacterial strain from lacustrine sediment.</title>
        <authorList>
            <person name="Petit C."/>
            <person name="Fadhlaoui K."/>
        </authorList>
    </citation>
    <scope>NUCLEOTIDE SEQUENCE [LARGE SCALE GENOMIC DNA]</scope>
    <source>
        <strain evidence="9 10">IPX-CK</strain>
    </source>
</reference>
<keyword evidence="4 7" id="KW-1133">Transmembrane helix</keyword>
<keyword evidence="2" id="KW-1003">Cell membrane</keyword>
<comment type="similarity">
    <text evidence="6">Belongs to the ABC-4 integral membrane protein family.</text>
</comment>